<evidence type="ECO:0000256" key="8">
    <source>
        <dbReference type="RuleBase" id="RU365010"/>
    </source>
</evidence>
<dbReference type="Pfam" id="PF01221">
    <property type="entry name" value="Dynein_light"/>
    <property type="match status" value="1"/>
</dbReference>
<evidence type="ECO:0000313" key="10">
    <source>
        <dbReference type="Proteomes" id="UP000645828"/>
    </source>
</evidence>
<evidence type="ECO:0000313" key="9">
    <source>
        <dbReference type="EMBL" id="CAD7667372.1"/>
    </source>
</evidence>
<accession>A0A811XX08</accession>
<organism evidence="9 10">
    <name type="scientific">Nyctereutes procyonoides</name>
    <name type="common">Raccoon dog</name>
    <name type="synonym">Canis procyonoides</name>
    <dbReference type="NCBI Taxonomy" id="34880"/>
    <lineage>
        <taxon>Eukaryota</taxon>
        <taxon>Metazoa</taxon>
        <taxon>Chordata</taxon>
        <taxon>Craniata</taxon>
        <taxon>Vertebrata</taxon>
        <taxon>Euteleostomi</taxon>
        <taxon>Mammalia</taxon>
        <taxon>Eutheria</taxon>
        <taxon>Laurasiatheria</taxon>
        <taxon>Carnivora</taxon>
        <taxon>Caniformia</taxon>
        <taxon>Canidae</taxon>
        <taxon>Nyctereutes</taxon>
    </lineage>
</organism>
<keyword evidence="6 8" id="KW-0505">Motor protein</keyword>
<keyword evidence="5 8" id="KW-0243">Dynein</keyword>
<dbReference type="Proteomes" id="UP000645828">
    <property type="component" value="Unassembled WGS sequence"/>
</dbReference>
<evidence type="ECO:0000256" key="5">
    <source>
        <dbReference type="ARBA" id="ARBA00023017"/>
    </source>
</evidence>
<comment type="caution">
    <text evidence="9">The sequence shown here is derived from an EMBL/GenBank/DDBJ whole genome shotgun (WGS) entry which is preliminary data.</text>
</comment>
<dbReference type="PANTHER" id="PTHR11886:SF35">
    <property type="entry name" value="DYNEIN LIGHT CHAIN"/>
    <property type="match status" value="1"/>
</dbReference>
<evidence type="ECO:0000256" key="3">
    <source>
        <dbReference type="ARBA" id="ARBA00022490"/>
    </source>
</evidence>
<evidence type="ECO:0000256" key="7">
    <source>
        <dbReference type="ARBA" id="ARBA00023212"/>
    </source>
</evidence>
<reference evidence="9" key="1">
    <citation type="submission" date="2020-12" db="EMBL/GenBank/DDBJ databases">
        <authorList>
            <consortium name="Molecular Ecology Group"/>
        </authorList>
    </citation>
    <scope>NUCLEOTIDE SEQUENCE</scope>
    <source>
        <strain evidence="9">TBG_1078</strain>
    </source>
</reference>
<evidence type="ECO:0000256" key="1">
    <source>
        <dbReference type="ARBA" id="ARBA00004245"/>
    </source>
</evidence>
<dbReference type="Gene3D" id="3.30.740.10">
    <property type="entry name" value="Protein Inhibitor Of Neuronal Nitric Oxide Synthase"/>
    <property type="match status" value="1"/>
</dbReference>
<dbReference type="SUPFAM" id="SSF54648">
    <property type="entry name" value="DLC"/>
    <property type="match status" value="1"/>
</dbReference>
<dbReference type="SMART" id="SM01375">
    <property type="entry name" value="Dynein_light"/>
    <property type="match status" value="1"/>
</dbReference>
<gene>
    <name evidence="9" type="ORF">NYPRO_LOCUS700</name>
</gene>
<keyword evidence="10" id="KW-1185">Reference proteome</keyword>
<dbReference type="GO" id="GO:0005874">
    <property type="term" value="C:microtubule"/>
    <property type="evidence" value="ECO:0007669"/>
    <property type="project" value="UniProtKB-KW"/>
</dbReference>
<keyword evidence="3 8" id="KW-0963">Cytoplasm</keyword>
<dbReference type="PANTHER" id="PTHR11886">
    <property type="entry name" value="DYNEIN LIGHT CHAIN"/>
    <property type="match status" value="1"/>
</dbReference>
<evidence type="ECO:0000256" key="2">
    <source>
        <dbReference type="ARBA" id="ARBA00010156"/>
    </source>
</evidence>
<evidence type="ECO:0000256" key="4">
    <source>
        <dbReference type="ARBA" id="ARBA00022701"/>
    </source>
</evidence>
<comment type="similarity">
    <text evidence="2 8">Belongs to the dynein light chain family.</text>
</comment>
<keyword evidence="4 8" id="KW-0493">Microtubule</keyword>
<dbReference type="AlphaFoldDB" id="A0A811XX08"/>
<keyword evidence="7 8" id="KW-0206">Cytoskeleton</keyword>
<dbReference type="EMBL" id="CAJHUB010000649">
    <property type="protein sequence ID" value="CAD7667372.1"/>
    <property type="molecule type" value="Genomic_DNA"/>
</dbReference>
<dbReference type="GO" id="GO:0005868">
    <property type="term" value="C:cytoplasmic dynein complex"/>
    <property type="evidence" value="ECO:0007669"/>
    <property type="project" value="TreeGrafter"/>
</dbReference>
<proteinExistence type="inferred from homology"/>
<dbReference type="InterPro" id="IPR001372">
    <property type="entry name" value="Dynein_light_chain_typ-1/2"/>
</dbReference>
<name>A0A811XX08_NYCPR</name>
<dbReference type="InterPro" id="IPR037177">
    <property type="entry name" value="DLC_sf"/>
</dbReference>
<dbReference type="GO" id="GO:0044458">
    <property type="term" value="P:motile cilium assembly"/>
    <property type="evidence" value="ECO:0007669"/>
    <property type="project" value="TreeGrafter"/>
</dbReference>
<sequence>MKDNMSLLFEALSFGYICYITMESLSEEMQQDSVECATQALEKYNIEKDIKYNPTWHCIVGRNFGSYVTHETKYFIYSTWAKWPFFCSNLVKSMDCVTHPVIHPKPRTAA</sequence>
<evidence type="ECO:0000256" key="6">
    <source>
        <dbReference type="ARBA" id="ARBA00023175"/>
    </source>
</evidence>
<dbReference type="InterPro" id="IPR019763">
    <property type="entry name" value="Dynein_light_1/2_CS"/>
</dbReference>
<dbReference type="GO" id="GO:0045505">
    <property type="term" value="F:dynein intermediate chain binding"/>
    <property type="evidence" value="ECO:0007669"/>
    <property type="project" value="TreeGrafter"/>
</dbReference>
<comment type="subcellular location">
    <subcellularLocation>
        <location evidence="1 8">Cytoplasm</location>
        <location evidence="1 8">Cytoskeleton</location>
    </subcellularLocation>
</comment>
<dbReference type="GO" id="GO:0035721">
    <property type="term" value="P:intraciliary retrograde transport"/>
    <property type="evidence" value="ECO:0007669"/>
    <property type="project" value="TreeGrafter"/>
</dbReference>
<dbReference type="GO" id="GO:0005929">
    <property type="term" value="C:cilium"/>
    <property type="evidence" value="ECO:0007669"/>
    <property type="project" value="GOC"/>
</dbReference>
<protein>
    <recommendedName>
        <fullName evidence="8">Dynein light chain</fullName>
    </recommendedName>
</protein>
<dbReference type="PROSITE" id="PS01239">
    <property type="entry name" value="DYNEIN_LIGHT_1"/>
    <property type="match status" value="1"/>
</dbReference>